<dbReference type="Proteomes" id="UP000762676">
    <property type="component" value="Unassembled WGS sequence"/>
</dbReference>
<evidence type="ECO:0000313" key="2">
    <source>
        <dbReference type="Proteomes" id="UP000762676"/>
    </source>
</evidence>
<organism evidence="1 2">
    <name type="scientific">Elysia marginata</name>
    <dbReference type="NCBI Taxonomy" id="1093978"/>
    <lineage>
        <taxon>Eukaryota</taxon>
        <taxon>Metazoa</taxon>
        <taxon>Spiralia</taxon>
        <taxon>Lophotrochozoa</taxon>
        <taxon>Mollusca</taxon>
        <taxon>Gastropoda</taxon>
        <taxon>Heterobranchia</taxon>
        <taxon>Euthyneura</taxon>
        <taxon>Panpulmonata</taxon>
        <taxon>Sacoglossa</taxon>
        <taxon>Placobranchoidea</taxon>
        <taxon>Plakobranchidae</taxon>
        <taxon>Elysia</taxon>
    </lineage>
</organism>
<evidence type="ECO:0000313" key="1">
    <source>
        <dbReference type="EMBL" id="GFR97140.1"/>
    </source>
</evidence>
<comment type="caution">
    <text evidence="1">The sequence shown here is derived from an EMBL/GenBank/DDBJ whole genome shotgun (WGS) entry which is preliminary data.</text>
</comment>
<proteinExistence type="predicted"/>
<accession>A0AAV4HKE1</accession>
<protein>
    <submittedName>
        <fullName evidence="1">Uncharacterized protein</fullName>
    </submittedName>
</protein>
<sequence>MCLTDQKIAAPGEAPMLHSQVKTRLLLGKTRKKNPHGVLSLRGQEGNSVVPSPDVKINAINMKTAGARSLNLVASSRRYQTQAERWHMYTVPVQSQTCTCNNNIVMTGRVKKLMVLP</sequence>
<keyword evidence="2" id="KW-1185">Reference proteome</keyword>
<reference evidence="1 2" key="1">
    <citation type="journal article" date="2021" name="Elife">
        <title>Chloroplast acquisition without the gene transfer in kleptoplastic sea slugs, Plakobranchus ocellatus.</title>
        <authorList>
            <person name="Maeda T."/>
            <person name="Takahashi S."/>
            <person name="Yoshida T."/>
            <person name="Shimamura S."/>
            <person name="Takaki Y."/>
            <person name="Nagai Y."/>
            <person name="Toyoda A."/>
            <person name="Suzuki Y."/>
            <person name="Arimoto A."/>
            <person name="Ishii H."/>
            <person name="Satoh N."/>
            <person name="Nishiyama T."/>
            <person name="Hasebe M."/>
            <person name="Maruyama T."/>
            <person name="Minagawa J."/>
            <person name="Obokata J."/>
            <person name="Shigenobu S."/>
        </authorList>
    </citation>
    <scope>NUCLEOTIDE SEQUENCE [LARGE SCALE GENOMIC DNA]</scope>
</reference>
<dbReference type="AlphaFoldDB" id="A0AAV4HKE1"/>
<gene>
    <name evidence="1" type="ORF">ElyMa_004469700</name>
</gene>
<name>A0AAV4HKE1_9GAST</name>
<dbReference type="EMBL" id="BMAT01009027">
    <property type="protein sequence ID" value="GFR97140.1"/>
    <property type="molecule type" value="Genomic_DNA"/>
</dbReference>